<dbReference type="Proteomes" id="UP001196530">
    <property type="component" value="Unassembled WGS sequence"/>
</dbReference>
<dbReference type="GeneID" id="66127119"/>
<feature type="transmembrane region" description="Helical" evidence="10">
    <location>
        <begin position="183"/>
        <end position="199"/>
    </location>
</feature>
<keyword evidence="8" id="KW-0406">Ion transport</keyword>
<dbReference type="RefSeq" id="XP_043059321.1">
    <property type="nucleotide sequence ID" value="XM_043203614.1"/>
</dbReference>
<feature type="transmembrane region" description="Helical" evidence="10">
    <location>
        <begin position="206"/>
        <end position="227"/>
    </location>
</feature>
<evidence type="ECO:0000313" key="13">
    <source>
        <dbReference type="Proteomes" id="UP001196530"/>
    </source>
</evidence>
<dbReference type="GO" id="GO:0033215">
    <property type="term" value="P:reductive iron assimilation"/>
    <property type="evidence" value="ECO:0007669"/>
    <property type="project" value="TreeGrafter"/>
</dbReference>
<dbReference type="Pfam" id="PF01794">
    <property type="entry name" value="Ferric_reduct"/>
    <property type="match status" value="1"/>
</dbReference>
<dbReference type="EMBL" id="JAHLUX010000006">
    <property type="protein sequence ID" value="KAG7818067.1"/>
    <property type="molecule type" value="Genomic_DNA"/>
</dbReference>
<evidence type="ECO:0000256" key="4">
    <source>
        <dbReference type="ARBA" id="ARBA00022827"/>
    </source>
</evidence>
<keyword evidence="3 10" id="KW-0812">Transmembrane</keyword>
<sequence length="728" mass="84019">MPWDWIPRLLPEDQAGKNKALRLKITVKYGYITFACTMILILLIPYWNRVAKPITWRLYRKIVRRIKILRFRNNYFTLHLEVIKTILFWTIVLGVLSALELHSDIQFLAARLGRVATYCLPTVLFLTLRPSPLPDTLYLSLLPIHKWLSRIVILQSIAHTIMYIWIFWERNTMAKIWKRDNLYGIYALICFILILVTSLPKVRRKFYNVFFAFHYICTWAAVLLLYVHVRPPIPYLTALNVAILVYQIYFKFKISRVSTIEVTQLSANLLLVTFPGSALAVKSTIPGCHLRMNEFDSSNYLKQIWRHSFMPVQHPFTIATLPFDESQKMIVRKGHFDLSSEKKYLITGAYLPHLSFLKPMKNANPRSLLFHTKVKKCLIVVGGSAISFALPILRTLSYNGATVKIIWVLRDHEDLKILDYFQNILVNDDCIDIFITGSYSQQEIYSFKRAIRELHRINRQTELSNQEQVLNGHYSPQFHEKSPLMQSKVSYQAMANEFDPAIAHESLAQKNRAGYIPLRHHAELLNSGYSAEDEDKFENVDLDLDGKCRNPEPDVPRSSSLYSGIIDTPAESVQQRDSSSLPYSSSSGIYDDLADYWILKGLACRIEFGRPRLGIHYYNWCTGSSCIGPLIDIHNGQSVCCNEITIENRSQKLHYQKSDGHMLGSDAHDELFLNEQFMKNRQQRFQERGGELDESTWVVGAGPIGLVNKVQLWANDCGFNFHAESFSI</sequence>
<gene>
    <name evidence="12" type="ORF">KL928_003068</name>
</gene>
<reference evidence="12" key="1">
    <citation type="journal article" date="2021" name="G3 (Bethesda)">
        <title>Genomic diversity, chromosomal rearrangements, and interspecies hybridization in the ogataea polymorpha species complex.</title>
        <authorList>
            <person name="Hanson S.J."/>
            <person name="Cinneide E.O."/>
            <person name="Salzberg L.I."/>
            <person name="Wolfe K.H."/>
            <person name="McGowan J."/>
            <person name="Fitzpatrick D.A."/>
            <person name="Matlin K."/>
        </authorList>
    </citation>
    <scope>NUCLEOTIDE SEQUENCE</scope>
    <source>
        <strain evidence="12">61-244</strain>
    </source>
</reference>
<feature type="domain" description="Ferric oxidoreductase" evidence="11">
    <location>
        <begin position="112"/>
        <end position="224"/>
    </location>
</feature>
<keyword evidence="9 10" id="KW-0472">Membrane</keyword>
<dbReference type="AlphaFoldDB" id="A0AAN6DF19"/>
<dbReference type="PANTHER" id="PTHR11972:SF178">
    <property type="entry name" value="FERRIC REDUCTASE TRANSMEMBRANE COMPONENT 8-RELATED"/>
    <property type="match status" value="1"/>
</dbReference>
<dbReference type="InterPro" id="IPR013130">
    <property type="entry name" value="Fe3_Rdtase_TM_dom"/>
</dbReference>
<evidence type="ECO:0000256" key="7">
    <source>
        <dbReference type="ARBA" id="ARBA00023002"/>
    </source>
</evidence>
<dbReference type="PANTHER" id="PTHR11972">
    <property type="entry name" value="NADPH OXIDASE"/>
    <property type="match status" value="1"/>
</dbReference>
<comment type="caution">
    <text evidence="12">The sequence shown here is derived from an EMBL/GenBank/DDBJ whole genome shotgun (WGS) entry which is preliminary data.</text>
</comment>
<keyword evidence="5" id="KW-0249">Electron transport</keyword>
<keyword evidence="2" id="KW-0285">Flavoprotein</keyword>
<evidence type="ECO:0000256" key="6">
    <source>
        <dbReference type="ARBA" id="ARBA00022989"/>
    </source>
</evidence>
<evidence type="ECO:0000256" key="9">
    <source>
        <dbReference type="ARBA" id="ARBA00023136"/>
    </source>
</evidence>
<accession>A0AAN6DF19</accession>
<keyword evidence="6 10" id="KW-1133">Transmembrane helix</keyword>
<dbReference type="SFLD" id="SFLDS00052">
    <property type="entry name" value="Ferric_Reductase_Domain"/>
    <property type="match status" value="1"/>
</dbReference>
<evidence type="ECO:0000313" key="12">
    <source>
        <dbReference type="EMBL" id="KAG7818067.1"/>
    </source>
</evidence>
<dbReference type="GO" id="GO:0005886">
    <property type="term" value="C:plasma membrane"/>
    <property type="evidence" value="ECO:0007669"/>
    <property type="project" value="TreeGrafter"/>
</dbReference>
<evidence type="ECO:0000256" key="10">
    <source>
        <dbReference type="SAM" id="Phobius"/>
    </source>
</evidence>
<evidence type="ECO:0000256" key="5">
    <source>
        <dbReference type="ARBA" id="ARBA00022982"/>
    </source>
</evidence>
<proteinExistence type="predicted"/>
<dbReference type="SFLD" id="SFLDG01168">
    <property type="entry name" value="Ferric_reductase_subgroup_(FRE"/>
    <property type="match status" value="1"/>
</dbReference>
<dbReference type="GO" id="GO:0000293">
    <property type="term" value="F:ferric-chelate reductase activity"/>
    <property type="evidence" value="ECO:0007669"/>
    <property type="project" value="TreeGrafter"/>
</dbReference>
<organism evidence="12 13">
    <name type="scientific">Pichia angusta</name>
    <name type="common">Yeast</name>
    <name type="synonym">Hansenula polymorpha</name>
    <dbReference type="NCBI Taxonomy" id="870730"/>
    <lineage>
        <taxon>Eukaryota</taxon>
        <taxon>Fungi</taxon>
        <taxon>Dikarya</taxon>
        <taxon>Ascomycota</taxon>
        <taxon>Saccharomycotina</taxon>
        <taxon>Pichiomycetes</taxon>
        <taxon>Pichiales</taxon>
        <taxon>Pichiaceae</taxon>
        <taxon>Ogataea</taxon>
    </lineage>
</organism>
<dbReference type="SFLD" id="SFLDF00463">
    <property type="entry name" value="AIM14"/>
    <property type="match status" value="1"/>
</dbReference>
<protein>
    <recommendedName>
        <fullName evidence="11">Ferric oxidoreductase domain-containing protein</fullName>
    </recommendedName>
</protein>
<dbReference type="CDD" id="cd06186">
    <property type="entry name" value="NOX_Duox_like_FAD_NADP"/>
    <property type="match status" value="1"/>
</dbReference>
<keyword evidence="4" id="KW-0274">FAD</keyword>
<evidence type="ECO:0000259" key="11">
    <source>
        <dbReference type="Pfam" id="PF01794"/>
    </source>
</evidence>
<keyword evidence="7" id="KW-0560">Oxidoreductase</keyword>
<feature type="transmembrane region" description="Helical" evidence="10">
    <location>
        <begin position="233"/>
        <end position="250"/>
    </location>
</feature>
<keyword evidence="8" id="KW-0813">Transport</keyword>
<evidence type="ECO:0000256" key="8">
    <source>
        <dbReference type="ARBA" id="ARBA00023065"/>
    </source>
</evidence>
<dbReference type="InterPro" id="IPR050369">
    <property type="entry name" value="RBOH/FRE"/>
</dbReference>
<feature type="transmembrane region" description="Helical" evidence="10">
    <location>
        <begin position="147"/>
        <end position="168"/>
    </location>
</feature>
<evidence type="ECO:0000256" key="3">
    <source>
        <dbReference type="ARBA" id="ARBA00022692"/>
    </source>
</evidence>
<feature type="transmembrane region" description="Helical" evidence="10">
    <location>
        <begin position="75"/>
        <end position="99"/>
    </location>
</feature>
<comment type="subcellular location">
    <subcellularLocation>
        <location evidence="1">Membrane</location>
        <topology evidence="1">Multi-pass membrane protein</topology>
    </subcellularLocation>
</comment>
<feature type="transmembrane region" description="Helical" evidence="10">
    <location>
        <begin position="29"/>
        <end position="47"/>
    </location>
</feature>
<evidence type="ECO:0000256" key="2">
    <source>
        <dbReference type="ARBA" id="ARBA00022630"/>
    </source>
</evidence>
<evidence type="ECO:0000256" key="1">
    <source>
        <dbReference type="ARBA" id="ARBA00004141"/>
    </source>
</evidence>
<name>A0AAN6DF19_PICAN</name>